<evidence type="ECO:0000313" key="2">
    <source>
        <dbReference type="Proteomes" id="UP001162992"/>
    </source>
</evidence>
<gene>
    <name evidence="1" type="ORF">O6H91_06G147300</name>
</gene>
<keyword evidence="2" id="KW-1185">Reference proteome</keyword>
<comment type="caution">
    <text evidence="1">The sequence shown here is derived from an EMBL/GenBank/DDBJ whole genome shotgun (WGS) entry which is preliminary data.</text>
</comment>
<proteinExistence type="predicted"/>
<accession>A0ACC2DKD9</accession>
<dbReference type="Proteomes" id="UP001162992">
    <property type="component" value="Chromosome 6"/>
</dbReference>
<name>A0ACC2DKD9_DIPCM</name>
<reference evidence="2" key="1">
    <citation type="journal article" date="2024" name="Proc. Natl. Acad. Sci. U.S.A.">
        <title>Extraordinary preservation of gene collinearity over three hundred million years revealed in homosporous lycophytes.</title>
        <authorList>
            <person name="Li C."/>
            <person name="Wickell D."/>
            <person name="Kuo L.Y."/>
            <person name="Chen X."/>
            <person name="Nie B."/>
            <person name="Liao X."/>
            <person name="Peng D."/>
            <person name="Ji J."/>
            <person name="Jenkins J."/>
            <person name="Williams M."/>
            <person name="Shu S."/>
            <person name="Plott C."/>
            <person name="Barry K."/>
            <person name="Rajasekar S."/>
            <person name="Grimwood J."/>
            <person name="Han X."/>
            <person name="Sun S."/>
            <person name="Hou Z."/>
            <person name="He W."/>
            <person name="Dai G."/>
            <person name="Sun C."/>
            <person name="Schmutz J."/>
            <person name="Leebens-Mack J.H."/>
            <person name="Li F.W."/>
            <person name="Wang L."/>
        </authorList>
    </citation>
    <scope>NUCLEOTIDE SEQUENCE [LARGE SCALE GENOMIC DNA]</scope>
    <source>
        <strain evidence="2">cv. PW_Plant_1</strain>
    </source>
</reference>
<protein>
    <submittedName>
        <fullName evidence="1">Uncharacterized protein</fullName>
    </submittedName>
</protein>
<evidence type="ECO:0000313" key="1">
    <source>
        <dbReference type="EMBL" id="KAJ7554585.1"/>
    </source>
</evidence>
<dbReference type="EMBL" id="CM055097">
    <property type="protein sequence ID" value="KAJ7554585.1"/>
    <property type="molecule type" value="Genomic_DNA"/>
</dbReference>
<organism evidence="1 2">
    <name type="scientific">Diphasiastrum complanatum</name>
    <name type="common">Issler's clubmoss</name>
    <name type="synonym">Lycopodium complanatum</name>
    <dbReference type="NCBI Taxonomy" id="34168"/>
    <lineage>
        <taxon>Eukaryota</taxon>
        <taxon>Viridiplantae</taxon>
        <taxon>Streptophyta</taxon>
        <taxon>Embryophyta</taxon>
        <taxon>Tracheophyta</taxon>
        <taxon>Lycopodiopsida</taxon>
        <taxon>Lycopodiales</taxon>
        <taxon>Lycopodiaceae</taxon>
        <taxon>Lycopodioideae</taxon>
        <taxon>Diphasiastrum</taxon>
    </lineage>
</organism>
<sequence>MNQRNNKAGLAGGHLPASRKRKLSDQEHSSLDRKNKHKHQKSHIKGNSKKLSPPLPGHFESPSGNGCPEVYKPELIQDLNKVSELDTSPTRNGIAIGSLQEKLLKRDKVWQYVCKRAVLVAPPPDYSSKNCEIRKELKFQGIAFENEVKTGRTSVRVYGREILVTVTCEAAVAQEWLGRQAGQLFGLDVEWKPNRGKGVYHKNALLQLSGEKECLMMQMLFMHSIPLALVGFLLDSEKRKAGVGVREDARKLLRDYGLACNGLVELTSLAVQRLGRPECKNMGLKALAKEVIGLQMQKLKRVTMSDWAKPILDRSQVLYCADAWVSFAVFQKLQLTY</sequence>